<dbReference type="Proteomes" id="UP000176740">
    <property type="component" value="Unassembled WGS sequence"/>
</dbReference>
<name>A0A1F5H0J3_9BACT</name>
<proteinExistence type="predicted"/>
<evidence type="ECO:0000313" key="1">
    <source>
        <dbReference type="EMBL" id="OGD97643.1"/>
    </source>
</evidence>
<evidence type="ECO:0000313" key="2">
    <source>
        <dbReference type="Proteomes" id="UP000176740"/>
    </source>
</evidence>
<gene>
    <name evidence="1" type="ORF">A3A49_01510</name>
</gene>
<accession>A0A1F5H0J3</accession>
<dbReference type="STRING" id="1797725.A3A49_01510"/>
<sequence length="144" mass="16286">MEVGEGLKKVVRASRFVVEKLDARPQLNFKDVGIQTIAGIVYTQMRNRVRSLVRKGERDNGFYVDDLLRNVKIKPDSEFPTSRQEGVVKKRVEDALDSLKNGGVLKEVGSIQTNPVPDRFFLVVDEQKLQEIYEGKITPEAKPA</sequence>
<reference evidence="1 2" key="1">
    <citation type="journal article" date="2016" name="Nat. Commun.">
        <title>Thousands of microbial genomes shed light on interconnected biogeochemical processes in an aquifer system.</title>
        <authorList>
            <person name="Anantharaman K."/>
            <person name="Brown C.T."/>
            <person name="Hug L.A."/>
            <person name="Sharon I."/>
            <person name="Castelle C.J."/>
            <person name="Probst A.J."/>
            <person name="Thomas B.C."/>
            <person name="Singh A."/>
            <person name="Wilkins M.J."/>
            <person name="Karaoz U."/>
            <person name="Brodie E.L."/>
            <person name="Williams K.H."/>
            <person name="Hubbard S.S."/>
            <person name="Banfield J.F."/>
        </authorList>
    </citation>
    <scope>NUCLEOTIDE SEQUENCE [LARGE SCALE GENOMIC DNA]</scope>
</reference>
<protein>
    <submittedName>
        <fullName evidence="1">Uncharacterized protein</fullName>
    </submittedName>
</protein>
<dbReference type="AlphaFoldDB" id="A0A1F5H0J3"/>
<comment type="caution">
    <text evidence="1">The sequence shown here is derived from an EMBL/GenBank/DDBJ whole genome shotgun (WGS) entry which is preliminary data.</text>
</comment>
<dbReference type="EMBL" id="MFBO01000027">
    <property type="protein sequence ID" value="OGD97643.1"/>
    <property type="molecule type" value="Genomic_DNA"/>
</dbReference>
<organism evidence="1 2">
    <name type="scientific">Candidatus Curtissbacteria bacterium RIFCSPLOWO2_01_FULL_38_11b</name>
    <dbReference type="NCBI Taxonomy" id="1797725"/>
    <lineage>
        <taxon>Bacteria</taxon>
        <taxon>Candidatus Curtissiibacteriota</taxon>
    </lineage>
</organism>